<dbReference type="SUPFAM" id="SSF117018">
    <property type="entry name" value="ATP-dependent DNA ligase DNA-binding domain"/>
    <property type="match status" value="1"/>
</dbReference>
<dbReference type="InterPro" id="IPR050191">
    <property type="entry name" value="ATP-dep_DNA_ligase"/>
</dbReference>
<evidence type="ECO:0000256" key="11">
    <source>
        <dbReference type="ARBA" id="ARBA00023242"/>
    </source>
</evidence>
<dbReference type="GO" id="GO:0005634">
    <property type="term" value="C:nucleus"/>
    <property type="evidence" value="ECO:0007669"/>
    <property type="project" value="UniProtKB-SubCell"/>
</dbReference>
<evidence type="ECO:0000256" key="4">
    <source>
        <dbReference type="ARBA" id="ARBA00022618"/>
    </source>
</evidence>
<dbReference type="InterPro" id="IPR036599">
    <property type="entry name" value="DNA_ligase_N_sf"/>
</dbReference>
<dbReference type="OrthoDB" id="206088at2759"/>
<dbReference type="GO" id="GO:1903461">
    <property type="term" value="P:Okazaki fragment processing involved in mitotic DNA replication"/>
    <property type="evidence" value="ECO:0007669"/>
    <property type="project" value="TreeGrafter"/>
</dbReference>
<comment type="caution">
    <text evidence="18">The sequence shown here is derived from an EMBL/GenBank/DDBJ whole genome shotgun (WGS) entry which is preliminary data.</text>
</comment>
<feature type="domain" description="ATP-dependent DNA ligase family profile" evidence="17">
    <location>
        <begin position="507"/>
        <end position="644"/>
    </location>
</feature>
<keyword evidence="19" id="KW-1185">Reference proteome</keyword>
<dbReference type="InterPro" id="IPR012310">
    <property type="entry name" value="DNA_ligase_ATP-dep_cent"/>
</dbReference>
<keyword evidence="11" id="KW-0539">Nucleus</keyword>
<dbReference type="GO" id="GO:0006281">
    <property type="term" value="P:DNA repair"/>
    <property type="evidence" value="ECO:0007669"/>
    <property type="project" value="UniProtKB-KW"/>
</dbReference>
<protein>
    <recommendedName>
        <fullName evidence="14">DNA ligase</fullName>
        <ecNumber evidence="14">6.5.1.1</ecNumber>
    </recommendedName>
</protein>
<dbReference type="SUPFAM" id="SSF56091">
    <property type="entry name" value="DNA ligase/mRNA capping enzyme, catalytic domain"/>
    <property type="match status" value="1"/>
</dbReference>
<accession>A0A9W8DU65</accession>
<dbReference type="Gene3D" id="3.30.470.30">
    <property type="entry name" value="DNA ligase/mRNA capping enzyme"/>
    <property type="match status" value="1"/>
</dbReference>
<keyword evidence="12" id="KW-0131">Cell cycle</keyword>
<dbReference type="EMBL" id="JANBPU010000056">
    <property type="protein sequence ID" value="KAJ1917985.1"/>
    <property type="molecule type" value="Genomic_DNA"/>
</dbReference>
<evidence type="ECO:0000256" key="1">
    <source>
        <dbReference type="ARBA" id="ARBA00004123"/>
    </source>
</evidence>
<feature type="compositionally biased region" description="Basic and acidic residues" evidence="16">
    <location>
        <begin position="104"/>
        <end position="121"/>
    </location>
</feature>
<evidence type="ECO:0000313" key="19">
    <source>
        <dbReference type="Proteomes" id="UP001150538"/>
    </source>
</evidence>
<keyword evidence="8 14" id="KW-0067">ATP-binding</keyword>
<keyword evidence="6 14" id="KW-0547">Nucleotide-binding</keyword>
<dbReference type="AlphaFoldDB" id="A0A9W8DU65"/>
<comment type="similarity">
    <text evidence="2 15">Belongs to the ATP-dependent DNA ligase family.</text>
</comment>
<dbReference type="PANTHER" id="PTHR45674">
    <property type="entry name" value="DNA LIGASE 1/3 FAMILY MEMBER"/>
    <property type="match status" value="1"/>
</dbReference>
<dbReference type="SUPFAM" id="SSF50249">
    <property type="entry name" value="Nucleic acid-binding proteins"/>
    <property type="match status" value="1"/>
</dbReference>
<evidence type="ECO:0000256" key="9">
    <source>
        <dbReference type="ARBA" id="ARBA00023172"/>
    </source>
</evidence>
<dbReference type="PROSITE" id="PS50160">
    <property type="entry name" value="DNA_LIGASE_A3"/>
    <property type="match status" value="1"/>
</dbReference>
<evidence type="ECO:0000256" key="6">
    <source>
        <dbReference type="ARBA" id="ARBA00022741"/>
    </source>
</evidence>
<evidence type="ECO:0000313" key="18">
    <source>
        <dbReference type="EMBL" id="KAJ1917985.1"/>
    </source>
</evidence>
<dbReference type="GO" id="GO:0005739">
    <property type="term" value="C:mitochondrion"/>
    <property type="evidence" value="ECO:0007669"/>
    <property type="project" value="TreeGrafter"/>
</dbReference>
<evidence type="ECO:0000256" key="5">
    <source>
        <dbReference type="ARBA" id="ARBA00022705"/>
    </source>
</evidence>
<dbReference type="GO" id="GO:0005524">
    <property type="term" value="F:ATP binding"/>
    <property type="evidence" value="ECO:0007669"/>
    <property type="project" value="UniProtKB-KW"/>
</dbReference>
<evidence type="ECO:0000256" key="12">
    <source>
        <dbReference type="ARBA" id="ARBA00023306"/>
    </source>
</evidence>
<dbReference type="Pfam" id="PF01068">
    <property type="entry name" value="DNA_ligase_A_M"/>
    <property type="match status" value="1"/>
</dbReference>
<feature type="region of interest" description="Disordered" evidence="16">
    <location>
        <begin position="1"/>
        <end position="130"/>
    </location>
</feature>
<dbReference type="FunFam" id="2.40.50.140:FF:000062">
    <property type="entry name" value="DNA ligase"/>
    <property type="match status" value="1"/>
</dbReference>
<evidence type="ECO:0000256" key="13">
    <source>
        <dbReference type="ARBA" id="ARBA00034003"/>
    </source>
</evidence>
<feature type="compositionally biased region" description="Basic and acidic residues" evidence="16">
    <location>
        <begin position="24"/>
        <end position="51"/>
    </location>
</feature>
<dbReference type="Gene3D" id="2.40.50.140">
    <property type="entry name" value="Nucleic acid-binding proteins"/>
    <property type="match status" value="1"/>
</dbReference>
<dbReference type="NCBIfam" id="TIGR00574">
    <property type="entry name" value="dnl1"/>
    <property type="match status" value="1"/>
</dbReference>
<dbReference type="GO" id="GO:0006310">
    <property type="term" value="P:DNA recombination"/>
    <property type="evidence" value="ECO:0007669"/>
    <property type="project" value="UniProtKB-KW"/>
</dbReference>
<evidence type="ECO:0000256" key="10">
    <source>
        <dbReference type="ARBA" id="ARBA00023204"/>
    </source>
</evidence>
<keyword evidence="9 14" id="KW-0233">DNA recombination</keyword>
<dbReference type="PANTHER" id="PTHR45674:SF4">
    <property type="entry name" value="DNA LIGASE 1"/>
    <property type="match status" value="1"/>
</dbReference>
<dbReference type="GO" id="GO:0003677">
    <property type="term" value="F:DNA binding"/>
    <property type="evidence" value="ECO:0007669"/>
    <property type="project" value="InterPro"/>
</dbReference>
<comment type="catalytic activity">
    <reaction evidence="13 14">
        <text>ATP + (deoxyribonucleotide)n-3'-hydroxyl + 5'-phospho-(deoxyribonucleotide)m = (deoxyribonucleotide)n+m + AMP + diphosphate.</text>
        <dbReference type="EC" id="6.5.1.1"/>
    </reaction>
</comment>
<dbReference type="InterPro" id="IPR012308">
    <property type="entry name" value="DNA_ligase_ATP-dep_N"/>
</dbReference>
<evidence type="ECO:0000256" key="16">
    <source>
        <dbReference type="SAM" id="MobiDB-lite"/>
    </source>
</evidence>
<evidence type="ECO:0000256" key="3">
    <source>
        <dbReference type="ARBA" id="ARBA00022598"/>
    </source>
</evidence>
<evidence type="ECO:0000256" key="14">
    <source>
        <dbReference type="RuleBase" id="RU000617"/>
    </source>
</evidence>
<dbReference type="CDD" id="cd07900">
    <property type="entry name" value="Adenylation_DNA_ligase_I_Euk"/>
    <property type="match status" value="1"/>
</dbReference>
<dbReference type="GO" id="GO:0051301">
    <property type="term" value="P:cell division"/>
    <property type="evidence" value="ECO:0007669"/>
    <property type="project" value="UniProtKB-KW"/>
</dbReference>
<evidence type="ECO:0000256" key="15">
    <source>
        <dbReference type="RuleBase" id="RU004196"/>
    </source>
</evidence>
<keyword evidence="7 14" id="KW-0227">DNA damage</keyword>
<dbReference type="PROSITE" id="PS00333">
    <property type="entry name" value="DNA_LIGASE_A2"/>
    <property type="match status" value="1"/>
</dbReference>
<evidence type="ECO:0000259" key="17">
    <source>
        <dbReference type="PROSITE" id="PS50160"/>
    </source>
</evidence>
<dbReference type="InterPro" id="IPR016059">
    <property type="entry name" value="DNA_ligase_ATP-dep_CS"/>
</dbReference>
<comment type="subcellular location">
    <subcellularLocation>
        <location evidence="1">Nucleus</location>
    </subcellularLocation>
</comment>
<keyword evidence="4" id="KW-0132">Cell division</keyword>
<proteinExistence type="inferred from homology"/>
<keyword evidence="3 14" id="KW-0436">Ligase</keyword>
<name>A0A9W8DU65_9FUNG</name>
<reference evidence="18" key="1">
    <citation type="submission" date="2022-07" db="EMBL/GenBank/DDBJ databases">
        <title>Phylogenomic reconstructions and comparative analyses of Kickxellomycotina fungi.</title>
        <authorList>
            <person name="Reynolds N.K."/>
            <person name="Stajich J.E."/>
            <person name="Barry K."/>
            <person name="Grigoriev I.V."/>
            <person name="Crous P."/>
            <person name="Smith M.E."/>
        </authorList>
    </citation>
    <scope>NUCLEOTIDE SEQUENCE</scope>
    <source>
        <strain evidence="18">NBRC 100468</strain>
    </source>
</reference>
<dbReference type="CDD" id="cd07969">
    <property type="entry name" value="OBF_DNA_ligase_I"/>
    <property type="match status" value="1"/>
</dbReference>
<evidence type="ECO:0000256" key="8">
    <source>
        <dbReference type="ARBA" id="ARBA00022840"/>
    </source>
</evidence>
<evidence type="ECO:0000256" key="2">
    <source>
        <dbReference type="ARBA" id="ARBA00007572"/>
    </source>
</evidence>
<dbReference type="Gene3D" id="3.30.1490.70">
    <property type="match status" value="1"/>
</dbReference>
<dbReference type="PROSITE" id="PS00697">
    <property type="entry name" value="DNA_LIGASE_A1"/>
    <property type="match status" value="1"/>
</dbReference>
<dbReference type="FunFam" id="1.10.3260.10:FF:000001">
    <property type="entry name" value="DNA ligase"/>
    <property type="match status" value="1"/>
</dbReference>
<feature type="compositionally biased region" description="Basic residues" evidence="16">
    <location>
        <begin position="73"/>
        <end position="83"/>
    </location>
</feature>
<dbReference type="GO" id="GO:0003910">
    <property type="term" value="F:DNA ligase (ATP) activity"/>
    <property type="evidence" value="ECO:0007669"/>
    <property type="project" value="UniProtKB-EC"/>
</dbReference>
<dbReference type="InterPro" id="IPR012340">
    <property type="entry name" value="NA-bd_OB-fold"/>
</dbReference>
<keyword evidence="5" id="KW-0235">DNA replication</keyword>
<dbReference type="Proteomes" id="UP001150538">
    <property type="component" value="Unassembled WGS sequence"/>
</dbReference>
<sequence>MVKQSSLGAFFNKAGANFSSQKPNTEKKESKKLDKEKVDDEKLSRESKRQIIESSDDSASSESESLPEEKPQKKNKKPEKKRTKLENELLSKNSLINFGKKKQHESAQTEQKPDVKDEKKQTTTVAKDQNKVAEGAESKIMLVKGDNGNMAVPFSALCEAFAKVEATTKRLEILEIVTDLFLEIMKCGPKQLTECVYLCVNRVAPEYESIELGIGESLLIKAIASATGRTPEKVKNDLKALGDLGKVAEANRGKQLTMGAPKPLTVSKVFQAFRDIATSTGAASMQKKVNSISRLLVSCKGNEAKYLIRLLEGKLRIGLAEQSVLAALAHSSILYHRGLNGKSAKKAIASEDGEFQEAAATIKSVFNELPDYDKIIPVLIKEEYKNLPDLCKLTPGIPVKPMLAHPTKAISEVLDRFEGIAFTCEYKYDGERAQVHHMDDGRCMVFSRNLENTSEKYFDIVKAAKTYAKSETKSFILDCEAVAWDREKECILPFQVLTTRKRKLGKEEDLKVQVCLFAFDLLYLNGESLLRESLEKRRELLYSSFDIRPGYFQYAISKDLDSIEDIQKFLDDSIEGNCEGLMVKTLQGEDSSYEPSKRSRNWLKVKKDYLAGIGDSLDLVVVGAYTGKGKRTGVYGGYLLACYDPDSETYQTICKIGTGFSEQDLENGKKELEQYIIPEPKSYYSFGESTKPDVWFEPARVWEVKAADLSISPVYKAAEGLADSNKGISLRFPRFIRVRDDKAPEDATTSNQVLDMYQSQKLNQQ</sequence>
<dbReference type="Pfam" id="PF04679">
    <property type="entry name" value="DNA_ligase_A_C"/>
    <property type="match status" value="1"/>
</dbReference>
<dbReference type="EC" id="6.5.1.1" evidence="14"/>
<dbReference type="GO" id="GO:0071897">
    <property type="term" value="P:DNA biosynthetic process"/>
    <property type="evidence" value="ECO:0007669"/>
    <property type="project" value="InterPro"/>
</dbReference>
<gene>
    <name evidence="18" type="primary">cdc17</name>
    <name evidence="18" type="ORF">H4219_002873</name>
</gene>
<dbReference type="InterPro" id="IPR012309">
    <property type="entry name" value="DNA_ligase_ATP-dep_C"/>
</dbReference>
<dbReference type="FunFam" id="3.30.470.30:FF:000016">
    <property type="entry name" value="DNA ligase"/>
    <property type="match status" value="1"/>
</dbReference>
<dbReference type="InterPro" id="IPR000977">
    <property type="entry name" value="DNA_ligase_ATP-dep"/>
</dbReference>
<evidence type="ECO:0000256" key="7">
    <source>
        <dbReference type="ARBA" id="ARBA00022763"/>
    </source>
</evidence>
<dbReference type="Gene3D" id="1.10.3260.10">
    <property type="entry name" value="DNA ligase, ATP-dependent, N-terminal domain"/>
    <property type="match status" value="1"/>
</dbReference>
<keyword evidence="10 14" id="KW-0234">DNA repair</keyword>
<organism evidence="18 19">
    <name type="scientific">Mycoemilia scoparia</name>
    <dbReference type="NCBI Taxonomy" id="417184"/>
    <lineage>
        <taxon>Eukaryota</taxon>
        <taxon>Fungi</taxon>
        <taxon>Fungi incertae sedis</taxon>
        <taxon>Zoopagomycota</taxon>
        <taxon>Kickxellomycotina</taxon>
        <taxon>Kickxellomycetes</taxon>
        <taxon>Kickxellales</taxon>
        <taxon>Kickxellaceae</taxon>
        <taxon>Mycoemilia</taxon>
    </lineage>
</organism>
<dbReference type="Pfam" id="PF04675">
    <property type="entry name" value="DNA_ligase_A_N"/>
    <property type="match status" value="1"/>
</dbReference>